<sequence length="247" mass="27188">MSAATPAKAPFIRVATSNDLNELAHMNQKAFISSAPQTFFSGATRPFTEDKRTRDNQIIYLKYLIRKSWNLNARITVVVVVDEAGKERIAASTIWHPPKAPNSSKSPSTLRDLQMGLFSVVLHWGFGVIGRVSEMSTANKSSLANAYKARKLPGTPNDSWYLQLAGVDPAYQKRGFMSMLLREAFEHAPGAIFTLEANTPASRDVYERFGFEVIEEVIVAKGKVDARGVATTGNGATGFPMYPMIKI</sequence>
<name>A0A9P5PSH9_9AGAR</name>
<dbReference type="PANTHER" id="PTHR42791:SF1">
    <property type="entry name" value="N-ACETYLTRANSFERASE DOMAIN-CONTAINING PROTEIN"/>
    <property type="match status" value="1"/>
</dbReference>
<dbReference type="GO" id="GO:0016747">
    <property type="term" value="F:acyltransferase activity, transferring groups other than amino-acyl groups"/>
    <property type="evidence" value="ECO:0007669"/>
    <property type="project" value="InterPro"/>
</dbReference>
<evidence type="ECO:0000313" key="3">
    <source>
        <dbReference type="Proteomes" id="UP000772434"/>
    </source>
</evidence>
<dbReference type="InterPro" id="IPR016181">
    <property type="entry name" value="Acyl_CoA_acyltransferase"/>
</dbReference>
<proteinExistence type="predicted"/>
<feature type="domain" description="N-acetyltransferase" evidence="1">
    <location>
        <begin position="154"/>
        <end position="246"/>
    </location>
</feature>
<dbReference type="EMBL" id="JADNRY010000077">
    <property type="protein sequence ID" value="KAF9067175.1"/>
    <property type="molecule type" value="Genomic_DNA"/>
</dbReference>
<dbReference type="OrthoDB" id="544277at2759"/>
<dbReference type="CDD" id="cd04301">
    <property type="entry name" value="NAT_SF"/>
    <property type="match status" value="1"/>
</dbReference>
<comment type="caution">
    <text evidence="2">The sequence shown here is derived from an EMBL/GenBank/DDBJ whole genome shotgun (WGS) entry which is preliminary data.</text>
</comment>
<dbReference type="Proteomes" id="UP000772434">
    <property type="component" value="Unassembled WGS sequence"/>
</dbReference>
<reference evidence="2" key="1">
    <citation type="submission" date="2020-11" db="EMBL/GenBank/DDBJ databases">
        <authorList>
            <consortium name="DOE Joint Genome Institute"/>
            <person name="Ahrendt S."/>
            <person name="Riley R."/>
            <person name="Andreopoulos W."/>
            <person name="Labutti K."/>
            <person name="Pangilinan J."/>
            <person name="Ruiz-Duenas F.J."/>
            <person name="Barrasa J.M."/>
            <person name="Sanchez-Garcia M."/>
            <person name="Camarero S."/>
            <person name="Miyauchi S."/>
            <person name="Serrano A."/>
            <person name="Linde D."/>
            <person name="Babiker R."/>
            <person name="Drula E."/>
            <person name="Ayuso-Fernandez I."/>
            <person name="Pacheco R."/>
            <person name="Padilla G."/>
            <person name="Ferreira P."/>
            <person name="Barriuso J."/>
            <person name="Kellner H."/>
            <person name="Castanera R."/>
            <person name="Alfaro M."/>
            <person name="Ramirez L."/>
            <person name="Pisabarro A.G."/>
            <person name="Kuo A."/>
            <person name="Tritt A."/>
            <person name="Lipzen A."/>
            <person name="He G."/>
            <person name="Yan M."/>
            <person name="Ng V."/>
            <person name="Cullen D."/>
            <person name="Martin F."/>
            <person name="Rosso M.-N."/>
            <person name="Henrissat B."/>
            <person name="Hibbett D."/>
            <person name="Martinez A.T."/>
            <person name="Grigoriev I.V."/>
        </authorList>
    </citation>
    <scope>NUCLEOTIDE SEQUENCE</scope>
    <source>
        <strain evidence="2">AH 40177</strain>
    </source>
</reference>
<dbReference type="PROSITE" id="PS51186">
    <property type="entry name" value="GNAT"/>
    <property type="match status" value="1"/>
</dbReference>
<dbReference type="SUPFAM" id="SSF55729">
    <property type="entry name" value="Acyl-CoA N-acyltransferases (Nat)"/>
    <property type="match status" value="1"/>
</dbReference>
<keyword evidence="3" id="KW-1185">Reference proteome</keyword>
<dbReference type="AlphaFoldDB" id="A0A9P5PSH9"/>
<organism evidence="2 3">
    <name type="scientific">Rhodocollybia butyracea</name>
    <dbReference type="NCBI Taxonomy" id="206335"/>
    <lineage>
        <taxon>Eukaryota</taxon>
        <taxon>Fungi</taxon>
        <taxon>Dikarya</taxon>
        <taxon>Basidiomycota</taxon>
        <taxon>Agaricomycotina</taxon>
        <taxon>Agaricomycetes</taxon>
        <taxon>Agaricomycetidae</taxon>
        <taxon>Agaricales</taxon>
        <taxon>Marasmiineae</taxon>
        <taxon>Omphalotaceae</taxon>
        <taxon>Rhodocollybia</taxon>
    </lineage>
</organism>
<evidence type="ECO:0000313" key="2">
    <source>
        <dbReference type="EMBL" id="KAF9067175.1"/>
    </source>
</evidence>
<protein>
    <recommendedName>
        <fullName evidence="1">N-acetyltransferase domain-containing protein</fullName>
    </recommendedName>
</protein>
<dbReference type="InterPro" id="IPR000182">
    <property type="entry name" value="GNAT_dom"/>
</dbReference>
<gene>
    <name evidence="2" type="ORF">BDP27DRAFT_1329422</name>
</gene>
<evidence type="ECO:0000259" key="1">
    <source>
        <dbReference type="PROSITE" id="PS51186"/>
    </source>
</evidence>
<accession>A0A9P5PSH9</accession>
<dbReference type="PANTHER" id="PTHR42791">
    <property type="entry name" value="GNAT FAMILY ACETYLTRANSFERASE"/>
    <property type="match status" value="1"/>
</dbReference>
<dbReference type="InterPro" id="IPR052523">
    <property type="entry name" value="Trichothecene_AcTrans"/>
</dbReference>
<dbReference type="Pfam" id="PF13527">
    <property type="entry name" value="Acetyltransf_9"/>
    <property type="match status" value="1"/>
</dbReference>
<dbReference type="Gene3D" id="3.40.630.30">
    <property type="match status" value="1"/>
</dbReference>